<dbReference type="EMBL" id="BAABIC010000002">
    <property type="protein sequence ID" value="GAA4677065.1"/>
    <property type="molecule type" value="Genomic_DNA"/>
</dbReference>
<name>A0ABP8VZH7_9PSEU</name>
<dbReference type="PROSITE" id="PS50801">
    <property type="entry name" value="STAS"/>
    <property type="match status" value="1"/>
</dbReference>
<evidence type="ECO:0000259" key="1">
    <source>
        <dbReference type="PROSITE" id="PS50801"/>
    </source>
</evidence>
<dbReference type="Gene3D" id="3.30.750.24">
    <property type="entry name" value="STAS domain"/>
    <property type="match status" value="1"/>
</dbReference>
<feature type="domain" description="STAS" evidence="1">
    <location>
        <begin position="13"/>
        <end position="103"/>
    </location>
</feature>
<dbReference type="Proteomes" id="UP001500325">
    <property type="component" value="Unassembled WGS sequence"/>
</dbReference>
<organism evidence="2 3">
    <name type="scientific">Pseudonocardia yuanmonensis</name>
    <dbReference type="NCBI Taxonomy" id="1095914"/>
    <lineage>
        <taxon>Bacteria</taxon>
        <taxon>Bacillati</taxon>
        <taxon>Actinomycetota</taxon>
        <taxon>Actinomycetes</taxon>
        <taxon>Pseudonocardiales</taxon>
        <taxon>Pseudonocardiaceae</taxon>
        <taxon>Pseudonocardia</taxon>
    </lineage>
</organism>
<dbReference type="InterPro" id="IPR002645">
    <property type="entry name" value="STAS_dom"/>
</dbReference>
<accession>A0ABP8VZH7</accession>
<dbReference type="Pfam" id="PF01740">
    <property type="entry name" value="STAS"/>
    <property type="match status" value="1"/>
</dbReference>
<evidence type="ECO:0000313" key="2">
    <source>
        <dbReference type="EMBL" id="GAA4677065.1"/>
    </source>
</evidence>
<keyword evidence="3" id="KW-1185">Reference proteome</keyword>
<reference evidence="3" key="1">
    <citation type="journal article" date="2019" name="Int. J. Syst. Evol. Microbiol.">
        <title>The Global Catalogue of Microorganisms (GCM) 10K type strain sequencing project: providing services to taxonomists for standard genome sequencing and annotation.</title>
        <authorList>
            <consortium name="The Broad Institute Genomics Platform"/>
            <consortium name="The Broad Institute Genome Sequencing Center for Infectious Disease"/>
            <person name="Wu L."/>
            <person name="Ma J."/>
        </authorList>
    </citation>
    <scope>NUCLEOTIDE SEQUENCE [LARGE SCALE GENOMIC DNA]</scope>
    <source>
        <strain evidence="3">JCM 18055</strain>
    </source>
</reference>
<sequence length="126" mass="13435">MEAWERSLSGGLRLRVLRTDEAVVVLALAGEIDLANCTELDVLTAQVAADPTVEDLVVDLTDVGFLAACGVRCLVRTRNRASARHRRMLLVVAPDAGLLRRVLTLVDGFEIVDSLAEAGVAAADLP</sequence>
<dbReference type="RefSeq" id="WP_345378267.1">
    <property type="nucleotide sequence ID" value="NZ_BAABIC010000002.1"/>
</dbReference>
<dbReference type="SUPFAM" id="SSF52091">
    <property type="entry name" value="SpoIIaa-like"/>
    <property type="match status" value="1"/>
</dbReference>
<dbReference type="CDD" id="cd07043">
    <property type="entry name" value="STAS_anti-anti-sigma_factors"/>
    <property type="match status" value="1"/>
</dbReference>
<dbReference type="InterPro" id="IPR036513">
    <property type="entry name" value="STAS_dom_sf"/>
</dbReference>
<proteinExistence type="predicted"/>
<dbReference type="PANTHER" id="PTHR33495">
    <property type="entry name" value="ANTI-SIGMA FACTOR ANTAGONIST TM_1081-RELATED-RELATED"/>
    <property type="match status" value="1"/>
</dbReference>
<evidence type="ECO:0000313" key="3">
    <source>
        <dbReference type="Proteomes" id="UP001500325"/>
    </source>
</evidence>
<dbReference type="PANTHER" id="PTHR33495:SF13">
    <property type="entry name" value="ANTI-SIGMA-F FACTOR ANTAGONIST RSFB"/>
    <property type="match status" value="1"/>
</dbReference>
<gene>
    <name evidence="2" type="ORF">GCM10023215_06950</name>
</gene>
<protein>
    <recommendedName>
        <fullName evidence="1">STAS domain-containing protein</fullName>
    </recommendedName>
</protein>
<comment type="caution">
    <text evidence="2">The sequence shown here is derived from an EMBL/GenBank/DDBJ whole genome shotgun (WGS) entry which is preliminary data.</text>
</comment>